<dbReference type="Pfam" id="PF04542">
    <property type="entry name" value="Sigma70_r2"/>
    <property type="match status" value="1"/>
</dbReference>
<evidence type="ECO:0000259" key="7">
    <source>
        <dbReference type="Pfam" id="PF08281"/>
    </source>
</evidence>
<dbReference type="InterPro" id="IPR039425">
    <property type="entry name" value="RNA_pol_sigma-70-like"/>
</dbReference>
<comment type="caution">
    <text evidence="8">The sequence shown here is derived from an EMBL/GenBank/DDBJ whole genome shotgun (WGS) entry which is preliminary data.</text>
</comment>
<keyword evidence="3" id="KW-0731">Sigma factor</keyword>
<dbReference type="InterPro" id="IPR013324">
    <property type="entry name" value="RNA_pol_sigma_r3/r4-like"/>
</dbReference>
<name>A0A3N0BX36_9MICC</name>
<evidence type="ECO:0000256" key="1">
    <source>
        <dbReference type="ARBA" id="ARBA00010641"/>
    </source>
</evidence>
<dbReference type="Gene3D" id="1.10.1740.10">
    <property type="match status" value="1"/>
</dbReference>
<sequence length="260" mass="28218">MGTLSSRDDPVCVHRLRRGPDGIVTPIRRKVLAPGNFRPWSVRAIFGRGIQPGAGPGRTGGLVDGQRRFSEEATDLDEGSLVALAQDGDPAAFEGLVIEYQGKLFRLAYRMLNDRGAAEDAVQEVLTASWRGLPTLHNADAFGGWLYRMATNHCLDVLRRRARHPEPCVDTAQWECASGSGLSGAVDDPPAVAEAAAEMRALTALLLSLSAELRVCWLLYEIHGRSYAEIAAGLGISQGAVRGRLARARHQLAEGLEQWR</sequence>
<dbReference type="AlphaFoldDB" id="A0A3N0BX36"/>
<dbReference type="GO" id="GO:0003677">
    <property type="term" value="F:DNA binding"/>
    <property type="evidence" value="ECO:0007669"/>
    <property type="project" value="UniProtKB-KW"/>
</dbReference>
<dbReference type="GO" id="GO:0006352">
    <property type="term" value="P:DNA-templated transcription initiation"/>
    <property type="evidence" value="ECO:0007669"/>
    <property type="project" value="InterPro"/>
</dbReference>
<dbReference type="InterPro" id="IPR036388">
    <property type="entry name" value="WH-like_DNA-bd_sf"/>
</dbReference>
<dbReference type="NCBIfam" id="TIGR02937">
    <property type="entry name" value="sigma70-ECF"/>
    <property type="match status" value="1"/>
</dbReference>
<feature type="domain" description="RNA polymerase sigma factor 70 region 4 type 2" evidence="7">
    <location>
        <begin position="200"/>
        <end position="251"/>
    </location>
</feature>
<evidence type="ECO:0000256" key="4">
    <source>
        <dbReference type="ARBA" id="ARBA00023125"/>
    </source>
</evidence>
<proteinExistence type="inferred from homology"/>
<evidence type="ECO:0000256" key="2">
    <source>
        <dbReference type="ARBA" id="ARBA00023015"/>
    </source>
</evidence>
<dbReference type="CDD" id="cd06171">
    <property type="entry name" value="Sigma70_r4"/>
    <property type="match status" value="1"/>
</dbReference>
<accession>A0A3N0BX36</accession>
<dbReference type="SUPFAM" id="SSF88659">
    <property type="entry name" value="Sigma3 and sigma4 domains of RNA polymerase sigma factors"/>
    <property type="match status" value="1"/>
</dbReference>
<dbReference type="InterPro" id="IPR007627">
    <property type="entry name" value="RNA_pol_sigma70_r2"/>
</dbReference>
<dbReference type="GO" id="GO:0016987">
    <property type="term" value="F:sigma factor activity"/>
    <property type="evidence" value="ECO:0007669"/>
    <property type="project" value="UniProtKB-KW"/>
</dbReference>
<dbReference type="InterPro" id="IPR014284">
    <property type="entry name" value="RNA_pol_sigma-70_dom"/>
</dbReference>
<dbReference type="InterPro" id="IPR013249">
    <property type="entry name" value="RNA_pol_sigma70_r4_t2"/>
</dbReference>
<dbReference type="Proteomes" id="UP000273807">
    <property type="component" value="Unassembled WGS sequence"/>
</dbReference>
<dbReference type="SUPFAM" id="SSF88946">
    <property type="entry name" value="Sigma2 domain of RNA polymerase sigma factors"/>
    <property type="match status" value="1"/>
</dbReference>
<feature type="domain" description="RNA polymerase sigma-70 region 2" evidence="6">
    <location>
        <begin position="96"/>
        <end position="163"/>
    </location>
</feature>
<dbReference type="InterPro" id="IPR013325">
    <property type="entry name" value="RNA_pol_sigma_r2"/>
</dbReference>
<protein>
    <submittedName>
        <fullName evidence="8">RNA polymerase sigma factor</fullName>
    </submittedName>
</protein>
<reference evidence="8 9" key="1">
    <citation type="submission" date="2018-10" db="EMBL/GenBank/DDBJ databases">
        <title>Genome sequencing of Arthrobacter oryzae TNB02.</title>
        <authorList>
            <person name="Cho Y.-J."/>
            <person name="Cho A."/>
            <person name="Kim O.-S."/>
        </authorList>
    </citation>
    <scope>NUCLEOTIDE SEQUENCE [LARGE SCALE GENOMIC DNA]</scope>
    <source>
        <strain evidence="8 9">TNB02</strain>
    </source>
</reference>
<dbReference type="Pfam" id="PF08281">
    <property type="entry name" value="Sigma70_r4_2"/>
    <property type="match status" value="1"/>
</dbReference>
<keyword evidence="4" id="KW-0238">DNA-binding</keyword>
<dbReference type="PANTHER" id="PTHR43133:SF8">
    <property type="entry name" value="RNA POLYMERASE SIGMA FACTOR HI_1459-RELATED"/>
    <property type="match status" value="1"/>
</dbReference>
<dbReference type="Gene3D" id="1.10.10.10">
    <property type="entry name" value="Winged helix-like DNA-binding domain superfamily/Winged helix DNA-binding domain"/>
    <property type="match status" value="1"/>
</dbReference>
<evidence type="ECO:0000259" key="6">
    <source>
        <dbReference type="Pfam" id="PF04542"/>
    </source>
</evidence>
<gene>
    <name evidence="8" type="ORF">D7003_11900</name>
</gene>
<keyword evidence="9" id="KW-1185">Reference proteome</keyword>
<evidence type="ECO:0000256" key="5">
    <source>
        <dbReference type="ARBA" id="ARBA00023163"/>
    </source>
</evidence>
<dbReference type="EMBL" id="RBED01000104">
    <property type="protein sequence ID" value="RNL53828.1"/>
    <property type="molecule type" value="Genomic_DNA"/>
</dbReference>
<comment type="similarity">
    <text evidence="1">Belongs to the sigma-70 factor family. ECF subfamily.</text>
</comment>
<organism evidence="8 9">
    <name type="scientific">Arthrobacter oryzae</name>
    <dbReference type="NCBI Taxonomy" id="409290"/>
    <lineage>
        <taxon>Bacteria</taxon>
        <taxon>Bacillati</taxon>
        <taxon>Actinomycetota</taxon>
        <taxon>Actinomycetes</taxon>
        <taxon>Micrococcales</taxon>
        <taxon>Micrococcaceae</taxon>
        <taxon>Arthrobacter</taxon>
    </lineage>
</organism>
<evidence type="ECO:0000313" key="8">
    <source>
        <dbReference type="EMBL" id="RNL53828.1"/>
    </source>
</evidence>
<evidence type="ECO:0000256" key="3">
    <source>
        <dbReference type="ARBA" id="ARBA00023082"/>
    </source>
</evidence>
<keyword evidence="2" id="KW-0805">Transcription regulation</keyword>
<evidence type="ECO:0000313" key="9">
    <source>
        <dbReference type="Proteomes" id="UP000273807"/>
    </source>
</evidence>
<dbReference type="OrthoDB" id="7376212at2"/>
<dbReference type="PANTHER" id="PTHR43133">
    <property type="entry name" value="RNA POLYMERASE ECF-TYPE SIGMA FACTO"/>
    <property type="match status" value="1"/>
</dbReference>
<keyword evidence="5" id="KW-0804">Transcription</keyword>